<sequence length="234" mass="23236">MGCWPGRNLSCFPRKNGREVLDQDGDVGPYGRNSIGAPDQRAEPADKPKKLKPRHERAAGAGGDQARKSWFRFFAAGHPRAAGDGDHSAAPAVTEKKAKKHGAKSRGPGHIVDGGAPSNPAQQSSQADAQAAAAAGVVAIAAASGGATEASDQSGGHHHHHHHHHHHNHTPCGDVGGTHHTSNDVFTSGGGGGFSSGDAGLGGNGGFSSFGGGDGGFSSFGGGDGGFSSGGPAG</sequence>
<feature type="compositionally biased region" description="Low complexity" evidence="1">
    <location>
        <begin position="115"/>
        <end position="130"/>
    </location>
</feature>
<accession>A0A9W8LJ80</accession>
<keyword evidence="3" id="KW-1185">Reference proteome</keyword>
<protein>
    <submittedName>
        <fullName evidence="2">Uncharacterized protein</fullName>
    </submittedName>
</protein>
<evidence type="ECO:0000313" key="3">
    <source>
        <dbReference type="Proteomes" id="UP001140217"/>
    </source>
</evidence>
<gene>
    <name evidence="2" type="ORF">H4R18_003027</name>
</gene>
<feature type="region of interest" description="Disordered" evidence="1">
    <location>
        <begin position="144"/>
        <end position="190"/>
    </location>
</feature>
<feature type="region of interest" description="Disordered" evidence="1">
    <location>
        <begin position="1"/>
        <end position="130"/>
    </location>
</feature>
<evidence type="ECO:0000256" key="1">
    <source>
        <dbReference type="SAM" id="MobiDB-lite"/>
    </source>
</evidence>
<dbReference type="Proteomes" id="UP001140217">
    <property type="component" value="Unassembled WGS sequence"/>
</dbReference>
<name>A0A9W8LJ80_9FUNG</name>
<reference evidence="2" key="1">
    <citation type="submission" date="2022-07" db="EMBL/GenBank/DDBJ databases">
        <title>Phylogenomic reconstructions and comparative analyses of Kickxellomycotina fungi.</title>
        <authorList>
            <person name="Reynolds N.K."/>
            <person name="Stajich J.E."/>
            <person name="Barry K."/>
            <person name="Grigoriev I.V."/>
            <person name="Crous P."/>
            <person name="Smith M.E."/>
        </authorList>
    </citation>
    <scope>NUCLEOTIDE SEQUENCE</scope>
    <source>
        <strain evidence="2">NBRC 105414</strain>
    </source>
</reference>
<organism evidence="2 3">
    <name type="scientific">Coemansia javaensis</name>
    <dbReference type="NCBI Taxonomy" id="2761396"/>
    <lineage>
        <taxon>Eukaryota</taxon>
        <taxon>Fungi</taxon>
        <taxon>Fungi incertae sedis</taxon>
        <taxon>Zoopagomycota</taxon>
        <taxon>Kickxellomycotina</taxon>
        <taxon>Kickxellomycetes</taxon>
        <taxon>Kickxellales</taxon>
        <taxon>Kickxellaceae</taxon>
        <taxon>Coemansia</taxon>
    </lineage>
</organism>
<proteinExistence type="predicted"/>
<feature type="region of interest" description="Disordered" evidence="1">
    <location>
        <begin position="212"/>
        <end position="234"/>
    </location>
</feature>
<dbReference type="AlphaFoldDB" id="A0A9W8LJ80"/>
<evidence type="ECO:0000313" key="2">
    <source>
        <dbReference type="EMBL" id="KAJ2781208.1"/>
    </source>
</evidence>
<feature type="compositionally biased region" description="Basic residues" evidence="1">
    <location>
        <begin position="156"/>
        <end position="169"/>
    </location>
</feature>
<dbReference type="EMBL" id="JANBUL010000112">
    <property type="protein sequence ID" value="KAJ2781208.1"/>
    <property type="molecule type" value="Genomic_DNA"/>
</dbReference>
<comment type="caution">
    <text evidence="2">The sequence shown here is derived from an EMBL/GenBank/DDBJ whole genome shotgun (WGS) entry which is preliminary data.</text>
</comment>